<evidence type="ECO:0000313" key="2">
    <source>
        <dbReference type="EMBL" id="VAW24994.1"/>
    </source>
</evidence>
<gene>
    <name evidence="2" type="ORF">MNBD_BACTEROID04-624</name>
</gene>
<accession>A0A3B0UYI5</accession>
<name>A0A3B0UYI5_9ZZZZ</name>
<proteinExistence type="predicted"/>
<dbReference type="EMBL" id="UOER01000319">
    <property type="protein sequence ID" value="VAW24994.1"/>
    <property type="molecule type" value="Genomic_DNA"/>
</dbReference>
<feature type="non-terminal residue" evidence="2">
    <location>
        <position position="1"/>
    </location>
</feature>
<keyword evidence="1" id="KW-0175">Coiled coil</keyword>
<feature type="coiled-coil region" evidence="1">
    <location>
        <begin position="47"/>
        <end position="74"/>
    </location>
</feature>
<reference evidence="2" key="1">
    <citation type="submission" date="2018-06" db="EMBL/GenBank/DDBJ databases">
        <authorList>
            <person name="Zhirakovskaya E."/>
        </authorList>
    </citation>
    <scope>NUCLEOTIDE SEQUENCE</scope>
</reference>
<dbReference type="AlphaFoldDB" id="A0A3B0UYI5"/>
<protein>
    <submittedName>
        <fullName evidence="2">Uncharacterized protein</fullName>
    </submittedName>
</protein>
<sequence length="191" mass="22352">EKYPIEVESKNDVLNDKKTSKKWLKELESTFEKFHLMHSDKVSNNDIEYLKTEKSKLLAEKSRLEKEHKNLHDLIAKTTIQLMEVREAVCKILSKGHSISDVGEKLMEHFGKKIDNEFSYGSGRRKIIRFLEDTFLINKIQSKGIFEILEKSKILNFKLELPKNNILFQNKDLASYANGYIPLVSNWYINS</sequence>
<organism evidence="2">
    <name type="scientific">hydrothermal vent metagenome</name>
    <dbReference type="NCBI Taxonomy" id="652676"/>
    <lineage>
        <taxon>unclassified sequences</taxon>
        <taxon>metagenomes</taxon>
        <taxon>ecological metagenomes</taxon>
    </lineage>
</organism>
<evidence type="ECO:0000256" key="1">
    <source>
        <dbReference type="SAM" id="Coils"/>
    </source>
</evidence>